<dbReference type="Pfam" id="PF02884">
    <property type="entry name" value="Lyase_8_C"/>
    <property type="match status" value="1"/>
</dbReference>
<name>A0ABW5DBJ9_9BACT</name>
<reference evidence="8" key="1">
    <citation type="journal article" date="2019" name="Int. J. Syst. Evol. Microbiol.">
        <title>The Global Catalogue of Microorganisms (GCM) 10K type strain sequencing project: providing services to taxonomists for standard genome sequencing and annotation.</title>
        <authorList>
            <consortium name="The Broad Institute Genomics Platform"/>
            <consortium name="The Broad Institute Genome Sequencing Center for Infectious Disease"/>
            <person name="Wu L."/>
            <person name="Ma J."/>
        </authorList>
    </citation>
    <scope>NUCLEOTIDE SEQUENCE [LARGE SCALE GENOMIC DNA]</scope>
    <source>
        <strain evidence="8">CGMCC 4.7106</strain>
    </source>
</reference>
<keyword evidence="2" id="KW-0732">Signal</keyword>
<protein>
    <submittedName>
        <fullName evidence="7">Polysaccharide lyase family 8 super-sandwich domain-containing protein</fullName>
    </submittedName>
</protein>
<dbReference type="InterPro" id="IPR003159">
    <property type="entry name" value="Lyase_8_central_dom"/>
</dbReference>
<evidence type="ECO:0000259" key="6">
    <source>
        <dbReference type="Pfam" id="PF08124"/>
    </source>
</evidence>
<dbReference type="Pfam" id="PF02278">
    <property type="entry name" value="Lyase_8"/>
    <property type="match status" value="1"/>
</dbReference>
<evidence type="ECO:0000259" key="4">
    <source>
        <dbReference type="Pfam" id="PF02278"/>
    </source>
</evidence>
<feature type="domain" description="Polysaccharide lyase 8 N-terminal alpha-helical" evidence="6">
    <location>
        <begin position="129"/>
        <end position="390"/>
    </location>
</feature>
<evidence type="ECO:0000313" key="7">
    <source>
        <dbReference type="EMBL" id="MFD2257868.1"/>
    </source>
</evidence>
<organism evidence="7 8">
    <name type="scientific">Luteolibacter algae</name>
    <dbReference type="NCBI Taxonomy" id="454151"/>
    <lineage>
        <taxon>Bacteria</taxon>
        <taxon>Pseudomonadati</taxon>
        <taxon>Verrucomicrobiota</taxon>
        <taxon>Verrucomicrobiia</taxon>
        <taxon>Verrucomicrobiales</taxon>
        <taxon>Verrucomicrobiaceae</taxon>
        <taxon>Luteolibacter</taxon>
    </lineage>
</organism>
<dbReference type="PANTHER" id="PTHR38481:SF1">
    <property type="entry name" value="HYALURONATE LYASE"/>
    <property type="match status" value="1"/>
</dbReference>
<keyword evidence="3 7" id="KW-0456">Lyase</keyword>
<dbReference type="SUPFAM" id="SSF48230">
    <property type="entry name" value="Chondroitin AC/alginate lyase"/>
    <property type="match status" value="1"/>
</dbReference>
<dbReference type="InterPro" id="IPR014718">
    <property type="entry name" value="GH-type_carb-bd"/>
</dbReference>
<dbReference type="Proteomes" id="UP001597375">
    <property type="component" value="Unassembled WGS sequence"/>
</dbReference>
<evidence type="ECO:0000256" key="2">
    <source>
        <dbReference type="ARBA" id="ARBA00022729"/>
    </source>
</evidence>
<dbReference type="GO" id="GO:0016829">
    <property type="term" value="F:lyase activity"/>
    <property type="evidence" value="ECO:0007669"/>
    <property type="project" value="UniProtKB-KW"/>
</dbReference>
<dbReference type="InterPro" id="IPR012970">
    <property type="entry name" value="Lyase_8_alpha_N"/>
</dbReference>
<accession>A0ABW5DBJ9</accession>
<comment type="caution">
    <text evidence="7">The sequence shown here is derived from an EMBL/GenBank/DDBJ whole genome shotgun (WGS) entry which is preliminary data.</text>
</comment>
<dbReference type="InterPro" id="IPR004103">
    <property type="entry name" value="Lyase_8_C"/>
</dbReference>
<evidence type="ECO:0000259" key="5">
    <source>
        <dbReference type="Pfam" id="PF02884"/>
    </source>
</evidence>
<dbReference type="Pfam" id="PF08124">
    <property type="entry name" value="Lyase_8_N"/>
    <property type="match status" value="1"/>
</dbReference>
<dbReference type="Gene3D" id="1.50.10.100">
    <property type="entry name" value="Chondroitin AC/alginate lyase"/>
    <property type="match status" value="1"/>
</dbReference>
<evidence type="ECO:0000313" key="8">
    <source>
        <dbReference type="Proteomes" id="UP001597375"/>
    </source>
</evidence>
<feature type="domain" description="Polysaccharide lyase family 8 central" evidence="4">
    <location>
        <begin position="404"/>
        <end position="642"/>
    </location>
</feature>
<dbReference type="SUPFAM" id="SSF74650">
    <property type="entry name" value="Galactose mutarotase-like"/>
    <property type="match status" value="1"/>
</dbReference>
<keyword evidence="8" id="KW-1185">Reference proteome</keyword>
<dbReference type="Gene3D" id="2.60.220.10">
    <property type="entry name" value="Polysaccharide lyase family 8-like, C-terminal"/>
    <property type="match status" value="1"/>
</dbReference>
<proteinExistence type="inferred from homology"/>
<dbReference type="EMBL" id="JBHUIT010000031">
    <property type="protein sequence ID" value="MFD2257868.1"/>
    <property type="molecule type" value="Genomic_DNA"/>
</dbReference>
<evidence type="ECO:0000256" key="1">
    <source>
        <dbReference type="ARBA" id="ARBA00006699"/>
    </source>
</evidence>
<dbReference type="InterPro" id="IPR011071">
    <property type="entry name" value="Lyase_8-like_C"/>
</dbReference>
<comment type="similarity">
    <text evidence="1">Belongs to the polysaccharide lyase 8 family.</text>
</comment>
<feature type="domain" description="Polysaccharide lyase family 8 C-terminal" evidence="5">
    <location>
        <begin position="660"/>
        <end position="723"/>
    </location>
</feature>
<dbReference type="InterPro" id="IPR011013">
    <property type="entry name" value="Gal_mutarotase_sf_dom"/>
</dbReference>
<evidence type="ECO:0000256" key="3">
    <source>
        <dbReference type="ARBA" id="ARBA00023239"/>
    </source>
</evidence>
<dbReference type="InterPro" id="IPR038970">
    <property type="entry name" value="Lyase_8"/>
</dbReference>
<dbReference type="SUPFAM" id="SSF49863">
    <property type="entry name" value="Hyaluronate lyase-like, C-terminal domain"/>
    <property type="match status" value="1"/>
</dbReference>
<dbReference type="PANTHER" id="PTHR38481">
    <property type="entry name" value="HYALURONATE LYASE"/>
    <property type="match status" value="1"/>
</dbReference>
<dbReference type="RefSeq" id="WP_386821241.1">
    <property type="nucleotide sequence ID" value="NZ_JBHUIT010000031.1"/>
</dbReference>
<dbReference type="Gene3D" id="2.70.98.10">
    <property type="match status" value="1"/>
</dbReference>
<sequence length="749" mass="82492">MGSITGLIISAAAQTNVLDVDFAATSNEQNVILNATRLDSDYEYDLQMSTDLDQDGWQSVGDSAFGLDSASWIWPMDEPHAFYRLKGVPINPTGESDLSRIPRQYFEYQIQQPSDEAAIALYLESQLGDGTWNDVDYENTWRGGWLTLVHLQRLLPMAVAYVSPDSAYYQDPAIKVAVLSGVQHWLDNDYRNANWWHTSISIPEYLLKTFVMMGDEVPAAMLAQAMAGPLSRLHSMRNHVGQNLVWVAGNHFWRAYLNGDEAAMTVAAERILSVLDVAQVGEEGLQLDWTFHQHGPMMQSGTYGVDFGVDMVEWSALLKGSGLTSEKFSYIRNYLLEGSSWMIWKGRLDLNACGRQFTETAALLNPDEKGQIYQNLLRQMSRIDPGYADEYQKRLNPNNELVGHKSFWRSDFAIHRRPGWYASLKMSSTRVVGTEIANQENTKGLHWGDGTLLLYQSGQEYVAIPPLWDWHRLPGTTADMGLHALAPNGYGTEYGATDFVGGLTVDDHGFSAMHFQRKELTAYKAWFFGESSVICLGAGIEGTSLGPVYTSVQQSLLSGPVESSIGPLSVGTHVLPAGSWVHHDGYGYQLADIATVDIAAVTGNWNRIYPARDSLPAAGDVFSIWVDHGQSPSEESYAYVIHTEVEASEMAQRVSAPQATILSNTNTLQAIEVDGGTQAVFYAPSQLNTSGGSVITVDSPCLLSLNANELIVADPTQKLASLTVTINGESRLVELPPAENAGKQVVVHW</sequence>
<dbReference type="InterPro" id="IPR008929">
    <property type="entry name" value="Chondroitin_lyas"/>
</dbReference>
<gene>
    <name evidence="7" type="ORF">ACFSSA_14390</name>
</gene>